<evidence type="ECO:0000313" key="2">
    <source>
        <dbReference type="EMBL" id="MFD2422178.1"/>
    </source>
</evidence>
<name>A0ABW5G4E1_9PSEU</name>
<evidence type="ECO:0000259" key="1">
    <source>
        <dbReference type="Pfam" id="PF00296"/>
    </source>
</evidence>
<reference evidence="3" key="1">
    <citation type="journal article" date="2019" name="Int. J. Syst. Evol. Microbiol.">
        <title>The Global Catalogue of Microorganisms (GCM) 10K type strain sequencing project: providing services to taxonomists for standard genome sequencing and annotation.</title>
        <authorList>
            <consortium name="The Broad Institute Genomics Platform"/>
            <consortium name="The Broad Institute Genome Sequencing Center for Infectious Disease"/>
            <person name="Wu L."/>
            <person name="Ma J."/>
        </authorList>
    </citation>
    <scope>NUCLEOTIDE SEQUENCE [LARGE SCALE GENOMIC DNA]</scope>
    <source>
        <strain evidence="3">CGMCC 4.7645</strain>
    </source>
</reference>
<dbReference type="SUPFAM" id="SSF51679">
    <property type="entry name" value="Bacterial luciferase-like"/>
    <property type="match status" value="1"/>
</dbReference>
<dbReference type="InterPro" id="IPR011251">
    <property type="entry name" value="Luciferase-like_dom"/>
</dbReference>
<gene>
    <name evidence="2" type="ORF">ACFSXZ_38215</name>
</gene>
<proteinExistence type="predicted"/>
<protein>
    <submittedName>
        <fullName evidence="2">LLM class flavin-dependent oxidoreductase</fullName>
    </submittedName>
</protein>
<feature type="domain" description="Luciferase-like" evidence="1">
    <location>
        <begin position="19"/>
        <end position="253"/>
    </location>
</feature>
<dbReference type="InterPro" id="IPR050766">
    <property type="entry name" value="Bact_Lucif_Oxidored"/>
</dbReference>
<dbReference type="InterPro" id="IPR036661">
    <property type="entry name" value="Luciferase-like_sf"/>
</dbReference>
<dbReference type="RefSeq" id="WP_378271142.1">
    <property type="nucleotide sequence ID" value="NZ_JBHUKR010000025.1"/>
</dbReference>
<dbReference type="PANTHER" id="PTHR30137">
    <property type="entry name" value="LUCIFERASE-LIKE MONOOXYGENASE"/>
    <property type="match status" value="1"/>
</dbReference>
<evidence type="ECO:0000313" key="3">
    <source>
        <dbReference type="Proteomes" id="UP001597417"/>
    </source>
</evidence>
<dbReference type="PANTHER" id="PTHR30137:SF15">
    <property type="entry name" value="BLL6902 PROTEIN"/>
    <property type="match status" value="1"/>
</dbReference>
<organism evidence="2 3">
    <name type="scientific">Amycolatopsis pigmentata</name>
    <dbReference type="NCBI Taxonomy" id="450801"/>
    <lineage>
        <taxon>Bacteria</taxon>
        <taxon>Bacillati</taxon>
        <taxon>Actinomycetota</taxon>
        <taxon>Actinomycetes</taxon>
        <taxon>Pseudonocardiales</taxon>
        <taxon>Pseudonocardiaceae</taxon>
        <taxon>Amycolatopsis</taxon>
    </lineage>
</organism>
<dbReference type="Pfam" id="PF00296">
    <property type="entry name" value="Bac_luciferase"/>
    <property type="match status" value="1"/>
</dbReference>
<comment type="caution">
    <text evidence="2">The sequence shown here is derived from an EMBL/GenBank/DDBJ whole genome shotgun (WGS) entry which is preliminary data.</text>
</comment>
<sequence length="331" mass="35631">MNDERPFRLGFLSHVASVGEPRAALRETLRLFVIAEELGLDSAWVVQHHVGAERGHLPSPFVFMAAVAERTSRIRLGAVVVTLPLEHPVRVAEDAAVADLLSGGRLEVGIGTSGHERSFTALGTDFETRRERNRASADELTDALANRPLPGGERLTPRVPGLVDRLWRATSSESGVAETARAGHGLLLARSAFTGPTRDIQPPLAESYLSTYRRAGHTRTPRIGVTRSVYPAASREQAVADLEAGARDWTKTMAADRIAPGLPAAELFARHHIIYGHISDVVAALWADRVLKHATDLLVQVQPGLPGFAKTVAALETIATEVAPALGWHPA</sequence>
<dbReference type="Proteomes" id="UP001597417">
    <property type="component" value="Unassembled WGS sequence"/>
</dbReference>
<accession>A0ABW5G4E1</accession>
<keyword evidence="3" id="KW-1185">Reference proteome</keyword>
<dbReference type="Gene3D" id="3.20.20.30">
    <property type="entry name" value="Luciferase-like domain"/>
    <property type="match status" value="1"/>
</dbReference>
<dbReference type="EMBL" id="JBHUKR010000025">
    <property type="protein sequence ID" value="MFD2422178.1"/>
    <property type="molecule type" value="Genomic_DNA"/>
</dbReference>